<keyword evidence="7" id="KW-1185">Reference proteome</keyword>
<dbReference type="InterPro" id="IPR008778">
    <property type="entry name" value="Pirin_C_dom"/>
</dbReference>
<comment type="similarity">
    <text evidence="1 3">Belongs to the pirin family.</text>
</comment>
<evidence type="ECO:0000256" key="3">
    <source>
        <dbReference type="RuleBase" id="RU003457"/>
    </source>
</evidence>
<evidence type="ECO:0000259" key="4">
    <source>
        <dbReference type="Pfam" id="PF02678"/>
    </source>
</evidence>
<feature type="binding site" evidence="2">
    <location>
        <position position="51"/>
    </location>
    <ligand>
        <name>Fe cation</name>
        <dbReference type="ChEBI" id="CHEBI:24875"/>
    </ligand>
</feature>
<dbReference type="InterPro" id="IPR011051">
    <property type="entry name" value="RmlC_Cupin_sf"/>
</dbReference>
<accession>A0A433RQH6</accession>
<dbReference type="OrthoDB" id="321327at2"/>
<name>A0A433RQH6_9BACL</name>
<dbReference type="Proteomes" id="UP000288623">
    <property type="component" value="Unassembled WGS sequence"/>
</dbReference>
<comment type="cofactor">
    <cofactor evidence="2">
        <name>Fe cation</name>
        <dbReference type="ChEBI" id="CHEBI:24875"/>
    </cofactor>
    <text evidence="2">Binds 1 Fe cation per subunit.</text>
</comment>
<gene>
    <name evidence="6" type="ORF">QI30_15940</name>
</gene>
<evidence type="ECO:0000259" key="5">
    <source>
        <dbReference type="Pfam" id="PF05726"/>
    </source>
</evidence>
<dbReference type="InterPro" id="IPR012093">
    <property type="entry name" value="Pirin"/>
</dbReference>
<proteinExistence type="inferred from homology"/>
<dbReference type="RefSeq" id="WP_126991591.1">
    <property type="nucleotide sequence ID" value="NZ_JTFC01000041.1"/>
</dbReference>
<dbReference type="GO" id="GO:0046872">
    <property type="term" value="F:metal ion binding"/>
    <property type="evidence" value="ECO:0007669"/>
    <property type="project" value="UniProtKB-KW"/>
</dbReference>
<keyword evidence="2" id="KW-0479">Metal-binding</keyword>
<dbReference type="Pfam" id="PF02678">
    <property type="entry name" value="Pirin"/>
    <property type="match status" value="1"/>
</dbReference>
<feature type="domain" description="Pirin C-terminal" evidence="5">
    <location>
        <begin position="167"/>
        <end position="268"/>
    </location>
</feature>
<feature type="binding site" evidence="2">
    <location>
        <position position="53"/>
    </location>
    <ligand>
        <name>Fe cation</name>
        <dbReference type="ChEBI" id="CHEBI:24875"/>
    </ligand>
</feature>
<evidence type="ECO:0000313" key="6">
    <source>
        <dbReference type="EMBL" id="RUS53047.1"/>
    </source>
</evidence>
<feature type="binding site" evidence="2">
    <location>
        <position position="98"/>
    </location>
    <ligand>
        <name>Fe cation</name>
        <dbReference type="ChEBI" id="CHEBI:24875"/>
    </ligand>
</feature>
<evidence type="ECO:0000256" key="2">
    <source>
        <dbReference type="PIRSR" id="PIRSR006232-1"/>
    </source>
</evidence>
<dbReference type="Gene3D" id="2.60.120.10">
    <property type="entry name" value="Jelly Rolls"/>
    <property type="match status" value="2"/>
</dbReference>
<feature type="domain" description="Pirin N-terminal" evidence="4">
    <location>
        <begin position="26"/>
        <end position="113"/>
    </location>
</feature>
<dbReference type="InterPro" id="IPR003829">
    <property type="entry name" value="Pirin_N_dom"/>
</dbReference>
<protein>
    <submittedName>
        <fullName evidence="6">Nuclease PIN</fullName>
    </submittedName>
</protein>
<dbReference type="PIRSF" id="PIRSF006232">
    <property type="entry name" value="Pirin"/>
    <property type="match status" value="1"/>
</dbReference>
<dbReference type="AlphaFoldDB" id="A0A433RQH6"/>
<dbReference type="PANTHER" id="PTHR13903">
    <property type="entry name" value="PIRIN-RELATED"/>
    <property type="match status" value="1"/>
</dbReference>
<reference evidence="6 7" key="1">
    <citation type="submission" date="2014-11" db="EMBL/GenBank/DDBJ databases">
        <title>Genome sequence and analysis of novel Kurthia sp.</title>
        <authorList>
            <person name="Lawson J.N."/>
            <person name="Gonzalez J.E."/>
            <person name="Rinauldi L."/>
            <person name="Xuan Z."/>
            <person name="Firman A."/>
            <person name="Shaddox L."/>
            <person name="Trudeau A."/>
            <person name="Shah S."/>
            <person name="Reiman D."/>
        </authorList>
    </citation>
    <scope>NUCLEOTIDE SEQUENCE [LARGE SCALE GENOMIC DNA]</scope>
    <source>
        <strain evidence="6 7">3B1D</strain>
    </source>
</reference>
<evidence type="ECO:0000256" key="1">
    <source>
        <dbReference type="ARBA" id="ARBA00008416"/>
    </source>
</evidence>
<organism evidence="6 7">
    <name type="scientific">Candidatus Kurthia intestinigallinarum</name>
    <dbReference type="NCBI Taxonomy" id="1562256"/>
    <lineage>
        <taxon>Bacteria</taxon>
        <taxon>Bacillati</taxon>
        <taxon>Bacillota</taxon>
        <taxon>Bacilli</taxon>
        <taxon>Bacillales</taxon>
        <taxon>Caryophanaceae</taxon>
        <taxon>Kurthia</taxon>
    </lineage>
</organism>
<dbReference type="InterPro" id="IPR014710">
    <property type="entry name" value="RmlC-like_jellyroll"/>
</dbReference>
<dbReference type="PANTHER" id="PTHR13903:SF8">
    <property type="entry name" value="PIRIN"/>
    <property type="match status" value="1"/>
</dbReference>
<evidence type="ECO:0000313" key="7">
    <source>
        <dbReference type="Proteomes" id="UP000288623"/>
    </source>
</evidence>
<comment type="caution">
    <text evidence="6">The sequence shown here is derived from an EMBL/GenBank/DDBJ whole genome shotgun (WGS) entry which is preliminary data.</text>
</comment>
<feature type="binding site" evidence="2">
    <location>
        <position position="96"/>
    </location>
    <ligand>
        <name>Fe cation</name>
        <dbReference type="ChEBI" id="CHEBI:24875"/>
    </ligand>
</feature>
<dbReference type="EMBL" id="JTFC01000041">
    <property type="protein sequence ID" value="RUS53047.1"/>
    <property type="molecule type" value="Genomic_DNA"/>
</dbReference>
<dbReference type="Pfam" id="PF05726">
    <property type="entry name" value="Pirin_C"/>
    <property type="match status" value="1"/>
</dbReference>
<keyword evidence="2" id="KW-0408">Iron</keyword>
<sequence>MLGIHTIQSIPLQRGDGRNLRYVLQLQDPMKSDPFIILADDKFAHNTCADHPHKGMQTVTYVLEGSLTHFDSKTGGGGRLTEGDFQIMTAGRGIIHNENPDVGEEVRVLQLWVNLSSENKKQPGNYQDLPSTDVPVKDIAGGHVKVFAGDVDGTTSPLELVTPFVFAEVQLEKGAHYDFPVQAGFNTYLYGLDGAFNINGEALKAFDTVQFDTVDHAETISIDAAEDMTLVIFSGEPIKEPVEAQGPFVMNTKEELHEAFASYRNGTFLEGAPY</sequence>
<dbReference type="CDD" id="cd02247">
    <property type="entry name" value="cupin_pirin_C"/>
    <property type="match status" value="1"/>
</dbReference>
<dbReference type="SUPFAM" id="SSF51182">
    <property type="entry name" value="RmlC-like cupins"/>
    <property type="match status" value="1"/>
</dbReference>